<evidence type="ECO:0000313" key="2">
    <source>
        <dbReference type="WBParaSite" id="ES5_v2.g12880.t1"/>
    </source>
</evidence>
<sequence>MFTEINYPPKWQWTDNTTFDFSLYDGYKHDRYNCGVMINGPYFNHPIGDWSLAVCSYPSGYAVCKKLAA</sequence>
<name>A0AC34F773_9BILA</name>
<evidence type="ECO:0000313" key="1">
    <source>
        <dbReference type="Proteomes" id="UP000887579"/>
    </source>
</evidence>
<dbReference type="WBParaSite" id="ES5_v2.g12880.t1">
    <property type="protein sequence ID" value="ES5_v2.g12880.t1"/>
    <property type="gene ID" value="ES5_v2.g12880"/>
</dbReference>
<organism evidence="1 2">
    <name type="scientific">Panagrolaimus sp. ES5</name>
    <dbReference type="NCBI Taxonomy" id="591445"/>
    <lineage>
        <taxon>Eukaryota</taxon>
        <taxon>Metazoa</taxon>
        <taxon>Ecdysozoa</taxon>
        <taxon>Nematoda</taxon>
        <taxon>Chromadorea</taxon>
        <taxon>Rhabditida</taxon>
        <taxon>Tylenchina</taxon>
        <taxon>Panagrolaimomorpha</taxon>
        <taxon>Panagrolaimoidea</taxon>
        <taxon>Panagrolaimidae</taxon>
        <taxon>Panagrolaimus</taxon>
    </lineage>
</organism>
<proteinExistence type="predicted"/>
<dbReference type="Proteomes" id="UP000887579">
    <property type="component" value="Unplaced"/>
</dbReference>
<reference evidence="2" key="1">
    <citation type="submission" date="2022-11" db="UniProtKB">
        <authorList>
            <consortium name="WormBaseParasite"/>
        </authorList>
    </citation>
    <scope>IDENTIFICATION</scope>
</reference>
<accession>A0AC34F773</accession>
<protein>
    <submittedName>
        <fullName evidence="2">C-type lectin domain-containing protein</fullName>
    </submittedName>
</protein>